<accession>X6NEG8</accession>
<proteinExistence type="predicted"/>
<dbReference type="GO" id="GO:0005737">
    <property type="term" value="C:cytoplasm"/>
    <property type="evidence" value="ECO:0007669"/>
    <property type="project" value="UniProtKB-ARBA"/>
</dbReference>
<feature type="compositionally biased region" description="Polar residues" evidence="1">
    <location>
        <begin position="64"/>
        <end position="79"/>
    </location>
</feature>
<dbReference type="SUPFAM" id="SSF55961">
    <property type="entry name" value="Bet v1-like"/>
    <property type="match status" value="1"/>
</dbReference>
<dbReference type="InterPro" id="IPR051213">
    <property type="entry name" value="START_lipid_transfer"/>
</dbReference>
<keyword evidence="4" id="KW-1185">Reference proteome</keyword>
<name>X6NEG8_RETFI</name>
<evidence type="ECO:0000313" key="4">
    <source>
        <dbReference type="Proteomes" id="UP000023152"/>
    </source>
</evidence>
<feature type="compositionally biased region" description="Low complexity" evidence="1">
    <location>
        <begin position="54"/>
        <end position="63"/>
    </location>
</feature>
<dbReference type="Proteomes" id="UP000023152">
    <property type="component" value="Unassembled WGS sequence"/>
</dbReference>
<dbReference type="EMBL" id="ASPP01009737">
    <property type="protein sequence ID" value="ETO23742.1"/>
    <property type="molecule type" value="Genomic_DNA"/>
</dbReference>
<feature type="region of interest" description="Disordered" evidence="1">
    <location>
        <begin position="24"/>
        <end position="79"/>
    </location>
</feature>
<dbReference type="GO" id="GO:0008289">
    <property type="term" value="F:lipid binding"/>
    <property type="evidence" value="ECO:0007669"/>
    <property type="project" value="InterPro"/>
</dbReference>
<dbReference type="OrthoDB" id="3176171at2759"/>
<evidence type="ECO:0000313" key="3">
    <source>
        <dbReference type="EMBL" id="ETO23742.1"/>
    </source>
</evidence>
<feature type="domain" description="START" evidence="2">
    <location>
        <begin position="132"/>
        <end position="303"/>
    </location>
</feature>
<dbReference type="Gene3D" id="3.30.530.20">
    <property type="match status" value="1"/>
</dbReference>
<dbReference type="PROSITE" id="PS50848">
    <property type="entry name" value="START"/>
    <property type="match status" value="1"/>
</dbReference>
<dbReference type="Pfam" id="PF01852">
    <property type="entry name" value="START"/>
    <property type="match status" value="1"/>
</dbReference>
<gene>
    <name evidence="3" type="ORF">RFI_13437</name>
</gene>
<dbReference type="PANTHER" id="PTHR19308:SF14">
    <property type="entry name" value="START DOMAIN-CONTAINING PROTEIN"/>
    <property type="match status" value="1"/>
</dbReference>
<sequence length="331" mass="37495">MCAYAYRLEWASGKKSVRWENIPSMNLDMTTQQTTTTTSEKSPLGRRRSQIGANNSNENNISETSQGQHASLPITSPSKSKLYQGLNEEKDVDRGGATPKNILSFHASHVTVANVAVSELLRQTEPNAKKCWIPSDTEVPKSVFIYKFLHSENGYHHYMGKSFLNFEPKEIFDALCDPFFRFYYDKMVGVIEILVKLDETTHIARFVHTSNQCYMKISRESIVLIKYKEVIPNQRYVLAGVSVEHPWHNDLEKGSAMVAMDILASGWVIERNEEKPQNSIVSYITNTCVGGRVPPGISKTIAKKQPFAIAHVKKALNEKQKRKQEKLVAKQ</sequence>
<organism evidence="3 4">
    <name type="scientific">Reticulomyxa filosa</name>
    <dbReference type="NCBI Taxonomy" id="46433"/>
    <lineage>
        <taxon>Eukaryota</taxon>
        <taxon>Sar</taxon>
        <taxon>Rhizaria</taxon>
        <taxon>Retaria</taxon>
        <taxon>Foraminifera</taxon>
        <taxon>Monothalamids</taxon>
        <taxon>Reticulomyxidae</taxon>
        <taxon>Reticulomyxa</taxon>
    </lineage>
</organism>
<reference evidence="3 4" key="1">
    <citation type="journal article" date="2013" name="Curr. Biol.">
        <title>The Genome of the Foraminiferan Reticulomyxa filosa.</title>
        <authorList>
            <person name="Glockner G."/>
            <person name="Hulsmann N."/>
            <person name="Schleicher M."/>
            <person name="Noegel A.A."/>
            <person name="Eichinger L."/>
            <person name="Gallinger C."/>
            <person name="Pawlowski J."/>
            <person name="Sierra R."/>
            <person name="Euteneuer U."/>
            <person name="Pillet L."/>
            <person name="Moustafa A."/>
            <person name="Platzer M."/>
            <person name="Groth M."/>
            <person name="Szafranski K."/>
            <person name="Schliwa M."/>
        </authorList>
    </citation>
    <scope>NUCLEOTIDE SEQUENCE [LARGE SCALE GENOMIC DNA]</scope>
</reference>
<comment type="caution">
    <text evidence="3">The sequence shown here is derived from an EMBL/GenBank/DDBJ whole genome shotgun (WGS) entry which is preliminary data.</text>
</comment>
<dbReference type="InterPro" id="IPR002913">
    <property type="entry name" value="START_lipid-bd_dom"/>
</dbReference>
<evidence type="ECO:0000256" key="1">
    <source>
        <dbReference type="SAM" id="MobiDB-lite"/>
    </source>
</evidence>
<protein>
    <recommendedName>
        <fullName evidence="2">START domain-containing protein</fullName>
    </recommendedName>
</protein>
<dbReference type="InterPro" id="IPR023393">
    <property type="entry name" value="START-like_dom_sf"/>
</dbReference>
<dbReference type="AlphaFoldDB" id="X6NEG8"/>
<evidence type="ECO:0000259" key="2">
    <source>
        <dbReference type="PROSITE" id="PS50848"/>
    </source>
</evidence>
<dbReference type="PANTHER" id="PTHR19308">
    <property type="entry name" value="PHOSPHATIDYLCHOLINE TRANSFER PROTEIN"/>
    <property type="match status" value="1"/>
</dbReference>